<dbReference type="SUPFAM" id="SSF56601">
    <property type="entry name" value="beta-lactamase/transpeptidase-like"/>
    <property type="match status" value="1"/>
</dbReference>
<dbReference type="Proteomes" id="UP001198602">
    <property type="component" value="Unassembled WGS sequence"/>
</dbReference>
<keyword evidence="5" id="KW-1185">Reference proteome</keyword>
<keyword evidence="4" id="KW-0121">Carboxypeptidase</keyword>
<dbReference type="Pfam" id="PF02113">
    <property type="entry name" value="Peptidase_S13"/>
    <property type="match status" value="1"/>
</dbReference>
<sequence length="506" mass="54519">MLRRFVLASVLCAAFGAAHAQLPAPVAQMLAQQGLPEDALGVLVLKGDSVLLSHGADRPMQPASTMKLVTTLVSLERLGPAFRARTELRTSGQVDGSVLRGDLFLKGGADADFSGEALETMLRALRYRGISRIEGKLVLDRSLWQPARMDLGQPPFDESPEAYYNVIPDALLVNKNMLQIDLRSTAKRLQLQMQPALDRVSIGSSMTLVDADCARWEDGWKLPEAVRQQDGRIKVLLHGTFPKDCARSYSINVLDRDDYLERLFRQQWKELGGKFSGTVVAGNTPADSTLLAEHSSRLLPELVRDTNKPSDNLLARTLFLSLGSLAPEGAATSAVPTVEGETSFARADAAVRAWMRAQRIDDAGFVIENGSGLSRLERITPQQMAYLLQAGLRSPWMPEFLASMPIAGIDGTLRRRLQGSPAAGRARLKTGTLRNVVALAGYVPDANGVQNVFVAMVNSEQAGNGRGRAVLDALVDWVARSGAAPGAEVLPAPAMPVLPEAAAAGR</sequence>
<feature type="chain" id="PRO_5045286075" evidence="3">
    <location>
        <begin position="21"/>
        <end position="506"/>
    </location>
</feature>
<protein>
    <submittedName>
        <fullName evidence="4">D-alanyl-D-alanine carboxypeptidase/D-alanyl-D-alanine-endopeptidase</fullName>
        <ecNumber evidence="4">3.4.16.4</ecNumber>
    </submittedName>
</protein>
<accession>A0ABS7YCA0</accession>
<evidence type="ECO:0000313" key="5">
    <source>
        <dbReference type="Proteomes" id="UP001198602"/>
    </source>
</evidence>
<dbReference type="NCBIfam" id="TIGR00666">
    <property type="entry name" value="PBP4"/>
    <property type="match status" value="1"/>
</dbReference>
<evidence type="ECO:0000256" key="1">
    <source>
        <dbReference type="ARBA" id="ARBA00006096"/>
    </source>
</evidence>
<dbReference type="Gene3D" id="3.50.80.20">
    <property type="entry name" value="D-Ala-D-Ala carboxypeptidase C, peptidase S13"/>
    <property type="match status" value="1"/>
</dbReference>
<evidence type="ECO:0000256" key="2">
    <source>
        <dbReference type="ARBA" id="ARBA00022801"/>
    </source>
</evidence>
<dbReference type="InterPro" id="IPR012338">
    <property type="entry name" value="Beta-lactam/transpept-like"/>
</dbReference>
<dbReference type="RefSeq" id="WP_225239546.1">
    <property type="nucleotide sequence ID" value="NZ_JAHYBX010000006.1"/>
</dbReference>
<keyword evidence="4" id="KW-0645">Protease</keyword>
<dbReference type="EMBL" id="JAHYBX010000006">
    <property type="protein sequence ID" value="MCA1857328.1"/>
    <property type="molecule type" value="Genomic_DNA"/>
</dbReference>
<dbReference type="PANTHER" id="PTHR30023:SF0">
    <property type="entry name" value="PENICILLIN-SENSITIVE CARBOXYPEPTIDASE A"/>
    <property type="match status" value="1"/>
</dbReference>
<keyword evidence="3" id="KW-0732">Signal</keyword>
<proteinExistence type="inferred from homology"/>
<comment type="similarity">
    <text evidence="1">Belongs to the peptidase S13 family.</text>
</comment>
<dbReference type="Gene3D" id="3.40.710.10">
    <property type="entry name" value="DD-peptidase/beta-lactamase superfamily"/>
    <property type="match status" value="2"/>
</dbReference>
<comment type="caution">
    <text evidence="4">The sequence shown here is derived from an EMBL/GenBank/DDBJ whole genome shotgun (WGS) entry which is preliminary data.</text>
</comment>
<dbReference type="GO" id="GO:0009002">
    <property type="term" value="F:serine-type D-Ala-D-Ala carboxypeptidase activity"/>
    <property type="evidence" value="ECO:0007669"/>
    <property type="project" value="UniProtKB-EC"/>
</dbReference>
<name>A0ABS7YCA0_9BURK</name>
<reference evidence="4 5" key="1">
    <citation type="submission" date="2021-07" db="EMBL/GenBank/DDBJ databases">
        <title>Characterization of Violacein-producing bacteria and related species.</title>
        <authorList>
            <person name="Wilson H.S."/>
            <person name="De Leon M.E."/>
        </authorList>
    </citation>
    <scope>NUCLEOTIDE SEQUENCE [LARGE SCALE GENOMIC DNA]</scope>
    <source>
        <strain evidence="4 5">HSC-2F05</strain>
    </source>
</reference>
<gene>
    <name evidence="4" type="primary">dacB</name>
    <name evidence="4" type="ORF">LE190_15550</name>
</gene>
<evidence type="ECO:0000313" key="4">
    <source>
        <dbReference type="EMBL" id="MCA1857328.1"/>
    </source>
</evidence>
<feature type="signal peptide" evidence="3">
    <location>
        <begin position="1"/>
        <end position="20"/>
    </location>
</feature>
<dbReference type="InterPro" id="IPR000667">
    <property type="entry name" value="Peptidase_S13"/>
</dbReference>
<evidence type="ECO:0000256" key="3">
    <source>
        <dbReference type="SAM" id="SignalP"/>
    </source>
</evidence>
<dbReference type="PRINTS" id="PR00922">
    <property type="entry name" value="DADACBPTASE3"/>
</dbReference>
<dbReference type="PANTHER" id="PTHR30023">
    <property type="entry name" value="D-ALANYL-D-ALANINE CARBOXYPEPTIDASE"/>
    <property type="match status" value="1"/>
</dbReference>
<dbReference type="EC" id="3.4.16.4" evidence="4"/>
<keyword evidence="2 4" id="KW-0378">Hydrolase</keyword>
<organism evidence="4 5">
    <name type="scientific">Massilia hydrophila</name>
    <dbReference type="NCBI Taxonomy" id="3044279"/>
    <lineage>
        <taxon>Bacteria</taxon>
        <taxon>Pseudomonadati</taxon>
        <taxon>Pseudomonadota</taxon>
        <taxon>Betaproteobacteria</taxon>
        <taxon>Burkholderiales</taxon>
        <taxon>Oxalobacteraceae</taxon>
        <taxon>Telluria group</taxon>
        <taxon>Massilia</taxon>
    </lineage>
</organism>